<gene>
    <name evidence="5" type="ORF">EDD52_13131</name>
</gene>
<comment type="similarity">
    <text evidence="2">Belongs to the virb1 family.</text>
</comment>
<comment type="caution">
    <text evidence="5">The sequence shown here is derived from an EMBL/GenBank/DDBJ whole genome shotgun (WGS) entry which is preliminary data.</text>
</comment>
<dbReference type="RefSeq" id="WP_132248717.1">
    <property type="nucleotide sequence ID" value="NZ_SLZU01000031.1"/>
</dbReference>
<dbReference type="PANTHER" id="PTHR37423:SF2">
    <property type="entry name" value="MEMBRANE-BOUND LYTIC MUREIN TRANSGLYCOSYLASE C"/>
    <property type="match status" value="1"/>
</dbReference>
<dbReference type="SUPFAM" id="SSF53955">
    <property type="entry name" value="Lysozyme-like"/>
    <property type="match status" value="1"/>
</dbReference>
<feature type="chain" id="PRO_5020444214" evidence="3">
    <location>
        <begin position="22"/>
        <end position="213"/>
    </location>
</feature>
<reference evidence="5 6" key="1">
    <citation type="submission" date="2019-03" db="EMBL/GenBank/DDBJ databases">
        <title>Genomic Encyclopedia of Type Strains, Phase IV (KMG-IV): sequencing the most valuable type-strain genomes for metagenomic binning, comparative biology and taxonomic classification.</title>
        <authorList>
            <person name="Goeker M."/>
        </authorList>
    </citation>
    <scope>NUCLEOTIDE SEQUENCE [LARGE SCALE GENOMIC DNA]</scope>
    <source>
        <strain evidence="5 6">DSM 104836</strain>
    </source>
</reference>
<keyword evidence="3" id="KW-0732">Signal</keyword>
<dbReference type="InterPro" id="IPR008258">
    <property type="entry name" value="Transglycosylase_SLT_dom_1"/>
</dbReference>
<dbReference type="Gene3D" id="1.10.530.10">
    <property type="match status" value="1"/>
</dbReference>
<organism evidence="5 6">
    <name type="scientific">Primorskyibacter sedentarius</name>
    <dbReference type="NCBI Taxonomy" id="745311"/>
    <lineage>
        <taxon>Bacteria</taxon>
        <taxon>Pseudomonadati</taxon>
        <taxon>Pseudomonadota</taxon>
        <taxon>Alphaproteobacteria</taxon>
        <taxon>Rhodobacterales</taxon>
        <taxon>Roseobacteraceae</taxon>
        <taxon>Primorskyibacter</taxon>
    </lineage>
</organism>
<evidence type="ECO:0000256" key="2">
    <source>
        <dbReference type="ARBA" id="ARBA00009387"/>
    </source>
</evidence>
<evidence type="ECO:0000256" key="1">
    <source>
        <dbReference type="ARBA" id="ARBA00007734"/>
    </source>
</evidence>
<evidence type="ECO:0000259" key="4">
    <source>
        <dbReference type="Pfam" id="PF01464"/>
    </source>
</evidence>
<dbReference type="OrthoDB" id="9815002at2"/>
<dbReference type="EMBL" id="SLZU01000031">
    <property type="protein sequence ID" value="TCS55279.1"/>
    <property type="molecule type" value="Genomic_DNA"/>
</dbReference>
<keyword evidence="6" id="KW-1185">Reference proteome</keyword>
<dbReference type="InterPro" id="IPR023346">
    <property type="entry name" value="Lysozyme-like_dom_sf"/>
</dbReference>
<feature type="signal peptide" evidence="3">
    <location>
        <begin position="1"/>
        <end position="21"/>
    </location>
</feature>
<dbReference type="PANTHER" id="PTHR37423">
    <property type="entry name" value="SOLUBLE LYTIC MUREIN TRANSGLYCOSYLASE-RELATED"/>
    <property type="match status" value="1"/>
</dbReference>
<name>A0A4R3IX73_9RHOB</name>
<comment type="similarity">
    <text evidence="1">Belongs to the transglycosylase Slt family.</text>
</comment>
<evidence type="ECO:0000313" key="6">
    <source>
        <dbReference type="Proteomes" id="UP000295696"/>
    </source>
</evidence>
<evidence type="ECO:0000313" key="5">
    <source>
        <dbReference type="EMBL" id="TCS55279.1"/>
    </source>
</evidence>
<sequence>MTPRLTIMFIIGGLFATAAPAQNEWGEIGGGWTSLAPKAATQRAAQAPAKASPEAQTLPASLTLATKGNADNRALTRAVASRYARHPYVKRAGIDPREFIIFFEEMIKMESNFNHRALSSAGAIGLAQLMPGTAKLLGVDPHNRTDNLDGGARYLIAQINEFKTLSLAVAAYNAGPGAVRSYGGVPPFRETERHVAKVMSNYERRWRLVSSKE</sequence>
<proteinExistence type="inferred from homology"/>
<feature type="domain" description="Transglycosylase SLT" evidence="4">
    <location>
        <begin position="106"/>
        <end position="185"/>
    </location>
</feature>
<dbReference type="CDD" id="cd00254">
    <property type="entry name" value="LT-like"/>
    <property type="match status" value="1"/>
</dbReference>
<protein>
    <submittedName>
        <fullName evidence="5">Transglycosylase-like protein with SLT domain</fullName>
    </submittedName>
</protein>
<dbReference type="Pfam" id="PF01464">
    <property type="entry name" value="SLT"/>
    <property type="match status" value="1"/>
</dbReference>
<dbReference type="AlphaFoldDB" id="A0A4R3IX73"/>
<accession>A0A4R3IX73</accession>
<dbReference type="Proteomes" id="UP000295696">
    <property type="component" value="Unassembled WGS sequence"/>
</dbReference>
<evidence type="ECO:0000256" key="3">
    <source>
        <dbReference type="SAM" id="SignalP"/>
    </source>
</evidence>